<protein>
    <recommendedName>
        <fullName evidence="2">Cytochrome c domain-containing protein</fullName>
    </recommendedName>
</protein>
<dbReference type="GO" id="GO:0020037">
    <property type="term" value="F:heme binding"/>
    <property type="evidence" value="ECO:0007669"/>
    <property type="project" value="InterPro"/>
</dbReference>
<name>A0A381MZD3_9ZZZZ</name>
<dbReference type="EMBL" id="UINC01000030">
    <property type="protein sequence ID" value="SUZ47686.1"/>
    <property type="molecule type" value="Genomic_DNA"/>
</dbReference>
<accession>A0A381MZD3</accession>
<dbReference type="GO" id="GO:0009055">
    <property type="term" value="F:electron transfer activity"/>
    <property type="evidence" value="ECO:0007669"/>
    <property type="project" value="InterPro"/>
</dbReference>
<reference evidence="1" key="1">
    <citation type="submission" date="2018-05" db="EMBL/GenBank/DDBJ databases">
        <authorList>
            <person name="Lanie J.A."/>
            <person name="Ng W.-L."/>
            <person name="Kazmierczak K.M."/>
            <person name="Andrzejewski T.M."/>
            <person name="Davidsen T.M."/>
            <person name="Wayne K.J."/>
            <person name="Tettelin H."/>
            <person name="Glass J.I."/>
            <person name="Rusch D."/>
            <person name="Podicherti R."/>
            <person name="Tsui H.-C.T."/>
            <person name="Winkler M.E."/>
        </authorList>
    </citation>
    <scope>NUCLEOTIDE SEQUENCE</scope>
</reference>
<dbReference type="GO" id="GO:0022900">
    <property type="term" value="P:electron transport chain"/>
    <property type="evidence" value="ECO:0007669"/>
    <property type="project" value="InterPro"/>
</dbReference>
<dbReference type="Gene3D" id="1.20.120.10">
    <property type="entry name" value="Cytochrome c/b562"/>
    <property type="match status" value="1"/>
</dbReference>
<dbReference type="GO" id="GO:0005506">
    <property type="term" value="F:iron ion binding"/>
    <property type="evidence" value="ECO:0007669"/>
    <property type="project" value="InterPro"/>
</dbReference>
<dbReference type="InterPro" id="IPR002321">
    <property type="entry name" value="Cyt_c_II"/>
</dbReference>
<gene>
    <name evidence="1" type="ORF">METZ01_LOCUS540</name>
</gene>
<evidence type="ECO:0008006" key="2">
    <source>
        <dbReference type="Google" id="ProtNLM"/>
    </source>
</evidence>
<dbReference type="PROSITE" id="PS51009">
    <property type="entry name" value="CYTCII"/>
    <property type="match status" value="1"/>
</dbReference>
<organism evidence="1">
    <name type="scientific">marine metagenome</name>
    <dbReference type="NCBI Taxonomy" id="408172"/>
    <lineage>
        <taxon>unclassified sequences</taxon>
        <taxon>metagenomes</taxon>
        <taxon>ecological metagenomes</taxon>
    </lineage>
</organism>
<sequence>MQRQLLAVIVGVAVTTLVGVAQSGQISSEEDYDAAMKDVGATFRALQGDMEARDGEAALAGTAKLAGLFERVQAFWTSHNVPAAAAIAAEAAGAANAITAAIESQAFQEIAPAQETLAGTCQACHGEYRERVDGNARIKPGVL</sequence>
<dbReference type="SUPFAM" id="SSF47175">
    <property type="entry name" value="Cytochromes"/>
    <property type="match status" value="1"/>
</dbReference>
<evidence type="ECO:0000313" key="1">
    <source>
        <dbReference type="EMBL" id="SUZ47686.1"/>
    </source>
</evidence>
<dbReference type="InterPro" id="IPR010980">
    <property type="entry name" value="Cyt_c/b562"/>
</dbReference>
<dbReference type="AlphaFoldDB" id="A0A381MZD3"/>
<proteinExistence type="predicted"/>